<dbReference type="InterPro" id="IPR015797">
    <property type="entry name" value="NUDIX_hydrolase-like_dom_sf"/>
</dbReference>
<dbReference type="CDD" id="cd03671">
    <property type="entry name" value="NUDIX_Ap4A_hydrolase_plant_like"/>
    <property type="match status" value="1"/>
</dbReference>
<dbReference type="NCBIfam" id="NF001938">
    <property type="entry name" value="PRK00714.1-5"/>
    <property type="match status" value="1"/>
</dbReference>
<dbReference type="PANTHER" id="PTHR11839">
    <property type="entry name" value="UDP/ADP-SUGAR PYROPHOSPHATASE"/>
    <property type="match status" value="1"/>
</dbReference>
<dbReference type="Pfam" id="PF00293">
    <property type="entry name" value="NUDIX"/>
    <property type="match status" value="1"/>
</dbReference>
<dbReference type="PROSITE" id="PS51462">
    <property type="entry name" value="NUDIX"/>
    <property type="match status" value="1"/>
</dbReference>
<keyword evidence="5" id="KW-0460">Magnesium</keyword>
<dbReference type="FunFam" id="3.90.79.10:FF:000032">
    <property type="entry name" value="Nudix hydrolase 25"/>
    <property type="match status" value="1"/>
</dbReference>
<evidence type="ECO:0000256" key="5">
    <source>
        <dbReference type="ARBA" id="ARBA00022842"/>
    </source>
</evidence>
<evidence type="ECO:0000256" key="6">
    <source>
        <dbReference type="ARBA" id="ARBA00023211"/>
    </source>
</evidence>
<sequence>MVVVSVARLPPILVSPIRFRTTATRRRLLPSSALRLTRPLSSSCSASPLAVVASMETPPENYRTNVGICLADPSLTKIFTASRIDIANTWQMPQGGIDAGEDPREAAFRELREETGVTSAEMVAEVPVWLTYDFPVDVKEKLNARWGGTNWKGQAQKWFLFRFTGKEDEVNLNGDGSERPEFCEWTWMTPQQVIEKAVEFKKPVYEAALKHFAPYLQSDPATTTSS</sequence>
<dbReference type="AlphaFoldDB" id="A0A0D3G1Y6"/>
<dbReference type="GO" id="GO:0034432">
    <property type="term" value="F:bis(5'-adenosyl)-pentaphosphatase activity"/>
    <property type="evidence" value="ECO:0007669"/>
    <property type="project" value="TreeGrafter"/>
</dbReference>
<keyword evidence="6" id="KW-0464">Manganese</keyword>
<reference evidence="9" key="2">
    <citation type="submission" date="2015-03" db="UniProtKB">
        <authorList>
            <consortium name="EnsemblPlants"/>
        </authorList>
    </citation>
    <scope>IDENTIFICATION</scope>
</reference>
<evidence type="ECO:0000313" key="9">
    <source>
        <dbReference type="EnsemblPlants" id="OBART04G30310.1"/>
    </source>
</evidence>
<evidence type="ECO:0000259" key="8">
    <source>
        <dbReference type="PROSITE" id="PS51462"/>
    </source>
</evidence>
<evidence type="ECO:0000256" key="1">
    <source>
        <dbReference type="ARBA" id="ARBA00001936"/>
    </source>
</evidence>
<dbReference type="Gramene" id="OBART04G30310.1">
    <property type="protein sequence ID" value="OBART04G30310.1"/>
    <property type="gene ID" value="OBART04G30310"/>
</dbReference>
<dbReference type="InterPro" id="IPR022927">
    <property type="entry name" value="RppH"/>
</dbReference>
<keyword evidence="4 7" id="KW-0378">Hydrolase</keyword>
<dbReference type="EnsemblPlants" id="OBART04G30310.1">
    <property type="protein sequence ID" value="OBART04G30310.1"/>
    <property type="gene ID" value="OBART04G30310"/>
</dbReference>
<evidence type="ECO:0000313" key="10">
    <source>
        <dbReference type="Proteomes" id="UP000026960"/>
    </source>
</evidence>
<protein>
    <recommendedName>
        <fullName evidence="8">Nudix hydrolase domain-containing protein</fullName>
    </recommendedName>
</protein>
<dbReference type="Gene3D" id="3.90.79.10">
    <property type="entry name" value="Nucleoside Triphosphate Pyrophosphohydrolase"/>
    <property type="match status" value="1"/>
</dbReference>
<dbReference type="GO" id="GO:0009507">
    <property type="term" value="C:chloroplast"/>
    <property type="evidence" value="ECO:0007669"/>
    <property type="project" value="TreeGrafter"/>
</dbReference>
<evidence type="ECO:0000256" key="4">
    <source>
        <dbReference type="ARBA" id="ARBA00022801"/>
    </source>
</evidence>
<comment type="cofactor">
    <cofactor evidence="1">
        <name>Mn(2+)</name>
        <dbReference type="ChEBI" id="CHEBI:29035"/>
    </cofactor>
</comment>
<dbReference type="Proteomes" id="UP000026960">
    <property type="component" value="Chromosome 4"/>
</dbReference>
<keyword evidence="3" id="KW-0479">Metal-binding</keyword>
<evidence type="ECO:0000256" key="2">
    <source>
        <dbReference type="ARBA" id="ARBA00005582"/>
    </source>
</evidence>
<organism evidence="9">
    <name type="scientific">Oryza barthii</name>
    <dbReference type="NCBI Taxonomy" id="65489"/>
    <lineage>
        <taxon>Eukaryota</taxon>
        <taxon>Viridiplantae</taxon>
        <taxon>Streptophyta</taxon>
        <taxon>Embryophyta</taxon>
        <taxon>Tracheophyta</taxon>
        <taxon>Spermatophyta</taxon>
        <taxon>Magnoliopsida</taxon>
        <taxon>Liliopsida</taxon>
        <taxon>Poales</taxon>
        <taxon>Poaceae</taxon>
        <taxon>BOP clade</taxon>
        <taxon>Oryzoideae</taxon>
        <taxon>Oryzeae</taxon>
        <taxon>Oryzinae</taxon>
        <taxon>Oryza</taxon>
    </lineage>
</organism>
<proteinExistence type="inferred from homology"/>
<accession>A0A0D3G1Y6</accession>
<name>A0A0D3G1Y6_9ORYZ</name>
<dbReference type="HAMAP" id="MF_00298">
    <property type="entry name" value="Nudix_RppH"/>
    <property type="match status" value="1"/>
</dbReference>
<dbReference type="HOGENOM" id="CLU_087195_2_1_1"/>
<dbReference type="InterPro" id="IPR020476">
    <property type="entry name" value="Nudix_hydrolase"/>
</dbReference>
<dbReference type="InterPro" id="IPR000086">
    <property type="entry name" value="NUDIX_hydrolase_dom"/>
</dbReference>
<dbReference type="PaxDb" id="65489-OBART04G30310.1"/>
<dbReference type="PANTHER" id="PTHR11839:SF22">
    <property type="entry name" value="NUDIX HYDROLASE 26, CHLOROPLASTIC"/>
    <property type="match status" value="1"/>
</dbReference>
<evidence type="ECO:0000256" key="3">
    <source>
        <dbReference type="ARBA" id="ARBA00022723"/>
    </source>
</evidence>
<keyword evidence="10" id="KW-1185">Reference proteome</keyword>
<dbReference type="GO" id="GO:0046872">
    <property type="term" value="F:metal ion binding"/>
    <property type="evidence" value="ECO:0007669"/>
    <property type="project" value="UniProtKB-KW"/>
</dbReference>
<dbReference type="GO" id="GO:0008893">
    <property type="term" value="F:guanosine-3',5'-bis(diphosphate) 3'-diphosphatase activity"/>
    <property type="evidence" value="ECO:0007669"/>
    <property type="project" value="TreeGrafter"/>
</dbReference>
<feature type="domain" description="Nudix hydrolase" evidence="8">
    <location>
        <begin position="61"/>
        <end position="210"/>
    </location>
</feature>
<dbReference type="PRINTS" id="PR00502">
    <property type="entry name" value="NUDIXFAMILY"/>
</dbReference>
<dbReference type="PROSITE" id="PS00893">
    <property type="entry name" value="NUDIX_BOX"/>
    <property type="match status" value="1"/>
</dbReference>
<dbReference type="eggNOG" id="ENOG502QSDR">
    <property type="taxonomic scope" value="Eukaryota"/>
</dbReference>
<dbReference type="GO" id="GO:0006753">
    <property type="term" value="P:nucleoside phosphate metabolic process"/>
    <property type="evidence" value="ECO:0007669"/>
    <property type="project" value="TreeGrafter"/>
</dbReference>
<dbReference type="SUPFAM" id="SSF55811">
    <property type="entry name" value="Nudix"/>
    <property type="match status" value="1"/>
</dbReference>
<dbReference type="NCBIfam" id="NF001936">
    <property type="entry name" value="PRK00714.1-3"/>
    <property type="match status" value="1"/>
</dbReference>
<evidence type="ECO:0000256" key="7">
    <source>
        <dbReference type="RuleBase" id="RU003476"/>
    </source>
</evidence>
<dbReference type="GO" id="GO:0019693">
    <property type="term" value="P:ribose phosphate metabolic process"/>
    <property type="evidence" value="ECO:0007669"/>
    <property type="project" value="TreeGrafter"/>
</dbReference>
<reference evidence="9" key="1">
    <citation type="journal article" date="2009" name="Rice">
        <title>De Novo Next Generation Sequencing of Plant Genomes.</title>
        <authorList>
            <person name="Rounsley S."/>
            <person name="Marri P.R."/>
            <person name="Yu Y."/>
            <person name="He R."/>
            <person name="Sisneros N."/>
            <person name="Goicoechea J.L."/>
            <person name="Lee S.J."/>
            <person name="Angelova A."/>
            <person name="Kudrna D."/>
            <person name="Luo M."/>
            <person name="Affourtit J."/>
            <person name="Desany B."/>
            <person name="Knight J."/>
            <person name="Niazi F."/>
            <person name="Egholm M."/>
            <person name="Wing R.A."/>
        </authorList>
    </citation>
    <scope>NUCLEOTIDE SEQUENCE [LARGE SCALE GENOMIC DNA]</scope>
    <source>
        <strain evidence="9">cv. IRGC 105608</strain>
    </source>
</reference>
<comment type="similarity">
    <text evidence="2 7">Belongs to the Nudix hydrolase family.</text>
</comment>
<dbReference type="InterPro" id="IPR020084">
    <property type="entry name" value="NUDIX_hydrolase_CS"/>
</dbReference>